<dbReference type="EMBL" id="CP129013">
    <property type="protein sequence ID" value="WLR43188.1"/>
    <property type="molecule type" value="Genomic_DNA"/>
</dbReference>
<feature type="transmembrane region" description="Helical" evidence="7">
    <location>
        <begin position="82"/>
        <end position="108"/>
    </location>
</feature>
<feature type="domain" description="Major facilitator superfamily (MFS) profile" evidence="8">
    <location>
        <begin position="8"/>
        <end position="407"/>
    </location>
</feature>
<evidence type="ECO:0000256" key="4">
    <source>
        <dbReference type="ARBA" id="ARBA00022692"/>
    </source>
</evidence>
<proteinExistence type="predicted"/>
<dbReference type="SUPFAM" id="SSF103473">
    <property type="entry name" value="MFS general substrate transporter"/>
    <property type="match status" value="1"/>
</dbReference>
<dbReference type="InterPro" id="IPR011701">
    <property type="entry name" value="MFS"/>
</dbReference>
<protein>
    <submittedName>
        <fullName evidence="9">MFS transporter</fullName>
    </submittedName>
</protein>
<keyword evidence="10" id="KW-1185">Reference proteome</keyword>
<dbReference type="RefSeq" id="WP_226539016.1">
    <property type="nucleotide sequence ID" value="NZ_CP129013.1"/>
</dbReference>
<dbReference type="InterPro" id="IPR036259">
    <property type="entry name" value="MFS_trans_sf"/>
</dbReference>
<evidence type="ECO:0000256" key="7">
    <source>
        <dbReference type="SAM" id="Phobius"/>
    </source>
</evidence>
<organism evidence="9 10">
    <name type="scientific">Bacillus carboniphilus</name>
    <dbReference type="NCBI Taxonomy" id="86663"/>
    <lineage>
        <taxon>Bacteria</taxon>
        <taxon>Bacillati</taxon>
        <taxon>Bacillota</taxon>
        <taxon>Bacilli</taxon>
        <taxon>Bacillales</taxon>
        <taxon>Bacillaceae</taxon>
        <taxon>Bacillus</taxon>
    </lineage>
</organism>
<keyword evidence="2" id="KW-0813">Transport</keyword>
<reference evidence="9 10" key="1">
    <citation type="submission" date="2023-06" db="EMBL/GenBank/DDBJ databases">
        <title>Five Gram-positive bacteria isolated from mangrove sediments in Shenzhen, Guangdong, China.</title>
        <authorList>
            <person name="Yu S."/>
            <person name="Zheng W."/>
            <person name="Huang Y."/>
        </authorList>
    </citation>
    <scope>NUCLEOTIDE SEQUENCE [LARGE SCALE GENOMIC DNA]</scope>
    <source>
        <strain evidence="9 10">SaN35-3</strain>
    </source>
</reference>
<dbReference type="InterPro" id="IPR020846">
    <property type="entry name" value="MFS_dom"/>
</dbReference>
<keyword evidence="4 7" id="KW-0812">Transmembrane</keyword>
<dbReference type="PANTHER" id="PTHR43266">
    <property type="entry name" value="MACROLIDE-EFFLUX PROTEIN"/>
    <property type="match status" value="1"/>
</dbReference>
<evidence type="ECO:0000256" key="5">
    <source>
        <dbReference type="ARBA" id="ARBA00022989"/>
    </source>
</evidence>
<accession>A0ABY9JXX9</accession>
<dbReference type="CDD" id="cd06173">
    <property type="entry name" value="MFS_MefA_like"/>
    <property type="match status" value="1"/>
</dbReference>
<feature type="transmembrane region" description="Helical" evidence="7">
    <location>
        <begin position="360"/>
        <end position="378"/>
    </location>
</feature>
<evidence type="ECO:0000313" key="9">
    <source>
        <dbReference type="EMBL" id="WLR43188.1"/>
    </source>
</evidence>
<dbReference type="NCBIfam" id="TIGR00900">
    <property type="entry name" value="2A0121"/>
    <property type="match status" value="1"/>
</dbReference>
<feature type="transmembrane region" description="Helical" evidence="7">
    <location>
        <begin position="12"/>
        <end position="35"/>
    </location>
</feature>
<evidence type="ECO:0000256" key="3">
    <source>
        <dbReference type="ARBA" id="ARBA00022475"/>
    </source>
</evidence>
<feature type="transmembrane region" description="Helical" evidence="7">
    <location>
        <begin position="291"/>
        <end position="310"/>
    </location>
</feature>
<gene>
    <name evidence="9" type="ORF">LC087_03020</name>
</gene>
<comment type="subcellular location">
    <subcellularLocation>
        <location evidence="1">Cell membrane</location>
        <topology evidence="1">Multi-pass membrane protein</topology>
    </subcellularLocation>
</comment>
<keyword evidence="6 7" id="KW-0472">Membrane</keyword>
<dbReference type="InterPro" id="IPR022324">
    <property type="entry name" value="Bacilysin_exporter_BacE_put"/>
</dbReference>
<feature type="transmembrane region" description="Helical" evidence="7">
    <location>
        <begin position="384"/>
        <end position="403"/>
    </location>
</feature>
<sequence>MDIFKNKNFVKLFLAALMSQIGTTIGNMAFAFYLLDRFRDQPYYATIAELMYSIPTIFVFFFVGVLADRFDRKKIAENCDWIRAFITLLIFFALYLNSIPLIFLLLFLRSSITKFFFPAENSLVQGILRRDQYSTAAGLNQLLFSIFMVFGVGLGGLTYTYFGIHGAVVIDGISFIISALFIRSCHIPKEARLPNGKVTWKDLNIRSTFRDYKEGIVYILKNRFLTLILFGFFIFGLMTGSFAILPMFTMAYELSPDHVEKHAAYFSISLGIGLLIGNLLATYFANKVKTYQLFIFPIFITSLLVLILGYTSTLSVYLSIVFIIGICLAPVNVAIGGWLPKVVHPKLMGRVSGWIDPLMMFSQSLTLTLIALLFPNIIANIDYVYYGVSAILFIVFVFYFLTLPRLSMVMEKSYERKAKNRLESI</sequence>
<feature type="transmembrane region" description="Helical" evidence="7">
    <location>
        <begin position="264"/>
        <end position="284"/>
    </location>
</feature>
<evidence type="ECO:0000259" key="8">
    <source>
        <dbReference type="PROSITE" id="PS50850"/>
    </source>
</evidence>
<feature type="transmembrane region" description="Helical" evidence="7">
    <location>
        <begin position="137"/>
        <end position="156"/>
    </location>
</feature>
<evidence type="ECO:0000256" key="2">
    <source>
        <dbReference type="ARBA" id="ARBA00022448"/>
    </source>
</evidence>
<feature type="transmembrane region" description="Helical" evidence="7">
    <location>
        <begin position="224"/>
        <end position="244"/>
    </location>
</feature>
<keyword evidence="5 7" id="KW-1133">Transmembrane helix</keyword>
<feature type="transmembrane region" description="Helical" evidence="7">
    <location>
        <begin position="47"/>
        <end position="67"/>
    </location>
</feature>
<dbReference type="PROSITE" id="PS50850">
    <property type="entry name" value="MFS"/>
    <property type="match status" value="1"/>
</dbReference>
<dbReference type="Pfam" id="PF07690">
    <property type="entry name" value="MFS_1"/>
    <property type="match status" value="1"/>
</dbReference>
<evidence type="ECO:0000256" key="6">
    <source>
        <dbReference type="ARBA" id="ARBA00023136"/>
    </source>
</evidence>
<feature type="transmembrane region" description="Helical" evidence="7">
    <location>
        <begin position="316"/>
        <end position="339"/>
    </location>
</feature>
<dbReference type="InterPro" id="IPR004751">
    <property type="entry name" value="Drug_antiport"/>
</dbReference>
<name>A0ABY9JXX9_9BACI</name>
<dbReference type="Gene3D" id="1.20.1250.20">
    <property type="entry name" value="MFS general substrate transporter like domains"/>
    <property type="match status" value="1"/>
</dbReference>
<keyword evidence="3" id="KW-1003">Cell membrane</keyword>
<dbReference type="PANTHER" id="PTHR43266:SF8">
    <property type="entry name" value="MACROLIDE-EFFLUX PROTEIN"/>
    <property type="match status" value="1"/>
</dbReference>
<evidence type="ECO:0000256" key="1">
    <source>
        <dbReference type="ARBA" id="ARBA00004651"/>
    </source>
</evidence>
<dbReference type="Proteomes" id="UP001197974">
    <property type="component" value="Chromosome"/>
</dbReference>
<dbReference type="PRINTS" id="PR01988">
    <property type="entry name" value="EXPORTERBACE"/>
</dbReference>
<evidence type="ECO:0000313" key="10">
    <source>
        <dbReference type="Proteomes" id="UP001197974"/>
    </source>
</evidence>